<proteinExistence type="predicted"/>
<feature type="compositionally biased region" description="Basic residues" evidence="4">
    <location>
        <begin position="669"/>
        <end position="683"/>
    </location>
</feature>
<dbReference type="Pfam" id="PF13414">
    <property type="entry name" value="TPR_11"/>
    <property type="match status" value="1"/>
</dbReference>
<organism evidence="5">
    <name type="scientific">Chaetoceros debilis</name>
    <dbReference type="NCBI Taxonomy" id="122233"/>
    <lineage>
        <taxon>Eukaryota</taxon>
        <taxon>Sar</taxon>
        <taxon>Stramenopiles</taxon>
        <taxon>Ochrophyta</taxon>
        <taxon>Bacillariophyta</taxon>
        <taxon>Coscinodiscophyceae</taxon>
        <taxon>Chaetocerotophycidae</taxon>
        <taxon>Chaetocerotales</taxon>
        <taxon>Chaetocerotaceae</taxon>
        <taxon>Chaetoceros</taxon>
    </lineage>
</organism>
<dbReference type="InterPro" id="IPR019734">
    <property type="entry name" value="TPR_rpt"/>
</dbReference>
<feature type="compositionally biased region" description="Basic and acidic residues" evidence="4">
    <location>
        <begin position="684"/>
        <end position="705"/>
    </location>
</feature>
<gene>
    <name evidence="5" type="ORF">CDEB00056_LOCUS10266</name>
</gene>
<dbReference type="PANTHER" id="PTHR22767:SF2">
    <property type="entry name" value="N(ALPHA)-ACETYLTRANSFERASE 15_16, ISOFORM A"/>
    <property type="match status" value="1"/>
</dbReference>
<dbReference type="InterPro" id="IPR021183">
    <property type="entry name" value="NatA_aux_su"/>
</dbReference>
<evidence type="ECO:0000313" key="5">
    <source>
        <dbReference type="EMBL" id="CAE0465425.1"/>
    </source>
</evidence>
<dbReference type="PANTHER" id="PTHR22767">
    <property type="entry name" value="N-TERMINAL ACETYLTRANSFERASE-RELATED"/>
    <property type="match status" value="1"/>
</dbReference>
<accession>A0A7S3Q500</accession>
<dbReference type="PROSITE" id="PS50005">
    <property type="entry name" value="TPR"/>
    <property type="match status" value="1"/>
</dbReference>
<dbReference type="Pfam" id="PF12569">
    <property type="entry name" value="NatA_aux_su"/>
    <property type="match status" value="1"/>
</dbReference>
<dbReference type="PIRSF" id="PIRSF000422">
    <property type="entry name" value="N-terminal-AcTrfase-A_aux_su"/>
    <property type="match status" value="1"/>
</dbReference>
<dbReference type="Gene3D" id="1.25.40.1040">
    <property type="match status" value="1"/>
</dbReference>
<evidence type="ECO:0000256" key="2">
    <source>
        <dbReference type="ARBA" id="ARBA00022803"/>
    </source>
</evidence>
<dbReference type="SMART" id="SM00028">
    <property type="entry name" value="TPR"/>
    <property type="match status" value="3"/>
</dbReference>
<name>A0A7S3Q500_9STRA</name>
<sequence>MSATQNANPQAGQGIPLPKKETDLFRAVVKHYESKQYKKGTKAADTILKKYPKHGETLCMKGLILNCQGKKFRDEAISMVKLGLMNDMRSHVCWHVYGLIYRSERNYNEAIKAYKQALRIDKQNHQILKDLALLQIQMRDLEGFTKSQHAILDLKPSLKGNWLAFALGKHMSEDHRGAIDVIDIFLGTLEEGSTEFQRNYETSELVMYKNSILSEIDAGANIKEALDHLEESKDLIVDELARLKMKGLYQLQLKEYSAAKTTFMSLLSRGSTEDYSVHTGYMCAALEMDVDVCTKVLKRKGNGARTLASLEILNDSQRSVLKIEYQGTLQETFAKSFAIKRIIIELLAVDFKCNSSDSTAMEECMEALKAYLQANIRRGVPSLGQDLSALFLVECRVNKGEYIVAKDPVDIKAHPVYQQIVLLVEQHITSLSEQNSTFPDSDVTEPPSTLLWTWYLRAILHEVVAEYKEGIEMADTCIEQTPTGVDLYELKGRLVKGAGDIHAAVDCLEKGRDLDKQDRYICNQTTKYLLQANDEVKALERMALFTRHESDPEQNIYDMQVTWYELELAACFRRKMMFGKSLKKYMAIEKHFEDFHEDQFDFHSYCIRKVTLRAYVDVLRWEDVLWGHETYAEAAEGIIRTYLHLHDNPAKSDFEAEPDYASMTPAERKKAKAIARKKRKKAEKKLEQDAAKAKEESNKSSKDEDPAGLDLINKNPLEEAKTYANSLVKNAQHSIQTWLCQYDVCVRRGKSTMALQALWKAKELDKGGENTEILRRVVDFCKNVECQSTNETVKKTFANETNALLGGKSLNEFLEGWIKRISADSKTDLALRLEIGKSMVSCDVGSVKEVVKVVVGEGLELRGVALDVCKEALDFLTSLGADAKEGADDFKGAVMSRYCLASL</sequence>
<feature type="region of interest" description="Disordered" evidence="4">
    <location>
        <begin position="656"/>
        <end position="711"/>
    </location>
</feature>
<evidence type="ECO:0000256" key="3">
    <source>
        <dbReference type="PROSITE-ProRule" id="PRU00339"/>
    </source>
</evidence>
<dbReference type="InterPro" id="IPR011990">
    <property type="entry name" value="TPR-like_helical_dom_sf"/>
</dbReference>
<dbReference type="SUPFAM" id="SSF48452">
    <property type="entry name" value="TPR-like"/>
    <property type="match status" value="2"/>
</dbReference>
<evidence type="ECO:0000256" key="1">
    <source>
        <dbReference type="ARBA" id="ARBA00022737"/>
    </source>
</evidence>
<keyword evidence="2 3" id="KW-0802">TPR repeat</keyword>
<dbReference type="GO" id="GO:0005737">
    <property type="term" value="C:cytoplasm"/>
    <property type="evidence" value="ECO:0007669"/>
    <property type="project" value="TreeGrafter"/>
</dbReference>
<reference evidence="5" key="1">
    <citation type="submission" date="2021-01" db="EMBL/GenBank/DDBJ databases">
        <authorList>
            <person name="Corre E."/>
            <person name="Pelletier E."/>
            <person name="Niang G."/>
            <person name="Scheremetjew M."/>
            <person name="Finn R."/>
            <person name="Kale V."/>
            <person name="Holt S."/>
            <person name="Cochrane G."/>
            <person name="Meng A."/>
            <person name="Brown T."/>
            <person name="Cohen L."/>
        </authorList>
    </citation>
    <scope>NUCLEOTIDE SEQUENCE</scope>
    <source>
        <strain evidence="5">MM31A-1</strain>
    </source>
</reference>
<evidence type="ECO:0000256" key="4">
    <source>
        <dbReference type="SAM" id="MobiDB-lite"/>
    </source>
</evidence>
<feature type="repeat" description="TPR" evidence="3">
    <location>
        <begin position="91"/>
        <end position="124"/>
    </location>
</feature>
<protein>
    <submittedName>
        <fullName evidence="5">Uncharacterized protein</fullName>
    </submittedName>
</protein>
<dbReference type="AlphaFoldDB" id="A0A7S3Q500"/>
<keyword evidence="1" id="KW-0677">Repeat</keyword>
<dbReference type="EMBL" id="HBIO01013199">
    <property type="protein sequence ID" value="CAE0465425.1"/>
    <property type="molecule type" value="Transcribed_RNA"/>
</dbReference>
<dbReference type="Gene3D" id="1.25.40.1010">
    <property type="match status" value="1"/>
</dbReference>